<dbReference type="PANTHER" id="PTHR22930:SF269">
    <property type="entry name" value="NUCLEASE HARBI1-LIKE PROTEIN"/>
    <property type="match status" value="1"/>
</dbReference>
<keyword evidence="10" id="KW-1185">Reference proteome</keyword>
<evidence type="ECO:0000256" key="4">
    <source>
        <dbReference type="ARBA" id="ARBA00022722"/>
    </source>
</evidence>
<evidence type="ECO:0000313" key="9">
    <source>
        <dbReference type="EMBL" id="GFN81293.1"/>
    </source>
</evidence>
<comment type="subcellular location">
    <subcellularLocation>
        <location evidence="2">Nucleus</location>
    </subcellularLocation>
</comment>
<dbReference type="GO" id="GO:0016787">
    <property type="term" value="F:hydrolase activity"/>
    <property type="evidence" value="ECO:0007669"/>
    <property type="project" value="UniProtKB-KW"/>
</dbReference>
<comment type="cofactor">
    <cofactor evidence="1">
        <name>a divalent metal cation</name>
        <dbReference type="ChEBI" id="CHEBI:60240"/>
    </cofactor>
</comment>
<dbReference type="Proteomes" id="UP000735302">
    <property type="component" value="Unassembled WGS sequence"/>
</dbReference>
<evidence type="ECO:0000256" key="3">
    <source>
        <dbReference type="ARBA" id="ARBA00006958"/>
    </source>
</evidence>
<evidence type="ECO:0000256" key="6">
    <source>
        <dbReference type="ARBA" id="ARBA00022801"/>
    </source>
</evidence>
<evidence type="ECO:0000256" key="7">
    <source>
        <dbReference type="ARBA" id="ARBA00023242"/>
    </source>
</evidence>
<feature type="domain" description="DDE Tnp4" evidence="8">
    <location>
        <begin position="108"/>
        <end position="258"/>
    </location>
</feature>
<dbReference type="PANTHER" id="PTHR22930">
    <property type="match status" value="1"/>
</dbReference>
<accession>A0AAV3YGZ4</accession>
<keyword evidence="4" id="KW-0540">Nuclease</keyword>
<sequence>MVRIKAVLIPYMKSLHGLFCTSFRFHGISGMRVFSISSKWRNVQVSSISIQGWSIHHILSRIVPEVCEAIWTSLKDKYMSFPKSEEDWLKKALLFDQRWDYPHCVGAIDGKHIVIEAPANSGSLYYNYKNTFSIVLLAMVDADYRFSYVDIGSYGKQSDGGIFSACSLGKALGVNALNLPQDSSIDRANALGPMPYIIVADEAFPLQRHVMRPYPGACATPEIDAYNYRHSRARRVVENAFGILAERWRVFHTKISVKSETGKNCDGNNYTSQHAAAAGRWSCRARRNGGVSTISSFISANTKSRQQRN</sequence>
<evidence type="ECO:0000256" key="5">
    <source>
        <dbReference type="ARBA" id="ARBA00022723"/>
    </source>
</evidence>
<keyword evidence="5" id="KW-0479">Metal-binding</keyword>
<dbReference type="EMBL" id="BLXT01000921">
    <property type="protein sequence ID" value="GFN81293.1"/>
    <property type="molecule type" value="Genomic_DNA"/>
</dbReference>
<evidence type="ECO:0000256" key="1">
    <source>
        <dbReference type="ARBA" id="ARBA00001968"/>
    </source>
</evidence>
<comment type="caution">
    <text evidence="9">The sequence shown here is derived from an EMBL/GenBank/DDBJ whole genome shotgun (WGS) entry which is preliminary data.</text>
</comment>
<keyword evidence="6" id="KW-0378">Hydrolase</keyword>
<dbReference type="InterPro" id="IPR045249">
    <property type="entry name" value="HARBI1-like"/>
</dbReference>
<organism evidence="9 10">
    <name type="scientific">Plakobranchus ocellatus</name>
    <dbReference type="NCBI Taxonomy" id="259542"/>
    <lineage>
        <taxon>Eukaryota</taxon>
        <taxon>Metazoa</taxon>
        <taxon>Spiralia</taxon>
        <taxon>Lophotrochozoa</taxon>
        <taxon>Mollusca</taxon>
        <taxon>Gastropoda</taxon>
        <taxon>Heterobranchia</taxon>
        <taxon>Euthyneura</taxon>
        <taxon>Panpulmonata</taxon>
        <taxon>Sacoglossa</taxon>
        <taxon>Placobranchoidea</taxon>
        <taxon>Plakobranchidae</taxon>
        <taxon>Plakobranchus</taxon>
    </lineage>
</organism>
<dbReference type="AlphaFoldDB" id="A0AAV3YGZ4"/>
<evidence type="ECO:0000259" key="8">
    <source>
        <dbReference type="Pfam" id="PF13359"/>
    </source>
</evidence>
<protein>
    <submittedName>
        <fullName evidence="9">Protein antagonist of like heterochromatin protein 1</fullName>
    </submittedName>
</protein>
<dbReference type="GO" id="GO:0046872">
    <property type="term" value="F:metal ion binding"/>
    <property type="evidence" value="ECO:0007669"/>
    <property type="project" value="UniProtKB-KW"/>
</dbReference>
<evidence type="ECO:0000313" key="10">
    <source>
        <dbReference type="Proteomes" id="UP000735302"/>
    </source>
</evidence>
<gene>
    <name evidence="9" type="ORF">PoB_000779900</name>
</gene>
<keyword evidence="7" id="KW-0539">Nucleus</keyword>
<comment type="similarity">
    <text evidence="3">Belongs to the HARBI1 family.</text>
</comment>
<reference evidence="9 10" key="1">
    <citation type="journal article" date="2021" name="Elife">
        <title>Chloroplast acquisition without the gene transfer in kleptoplastic sea slugs, Plakobranchus ocellatus.</title>
        <authorList>
            <person name="Maeda T."/>
            <person name="Takahashi S."/>
            <person name="Yoshida T."/>
            <person name="Shimamura S."/>
            <person name="Takaki Y."/>
            <person name="Nagai Y."/>
            <person name="Toyoda A."/>
            <person name="Suzuki Y."/>
            <person name="Arimoto A."/>
            <person name="Ishii H."/>
            <person name="Satoh N."/>
            <person name="Nishiyama T."/>
            <person name="Hasebe M."/>
            <person name="Maruyama T."/>
            <person name="Minagawa J."/>
            <person name="Obokata J."/>
            <person name="Shigenobu S."/>
        </authorList>
    </citation>
    <scope>NUCLEOTIDE SEQUENCE [LARGE SCALE GENOMIC DNA]</scope>
</reference>
<proteinExistence type="inferred from homology"/>
<dbReference type="InterPro" id="IPR027806">
    <property type="entry name" value="HARBI1_dom"/>
</dbReference>
<dbReference type="GO" id="GO:0005634">
    <property type="term" value="C:nucleus"/>
    <property type="evidence" value="ECO:0007669"/>
    <property type="project" value="UniProtKB-SubCell"/>
</dbReference>
<name>A0AAV3YGZ4_9GAST</name>
<evidence type="ECO:0000256" key="2">
    <source>
        <dbReference type="ARBA" id="ARBA00004123"/>
    </source>
</evidence>
<dbReference type="Pfam" id="PF13359">
    <property type="entry name" value="DDE_Tnp_4"/>
    <property type="match status" value="1"/>
</dbReference>
<dbReference type="GO" id="GO:0004518">
    <property type="term" value="F:nuclease activity"/>
    <property type="evidence" value="ECO:0007669"/>
    <property type="project" value="UniProtKB-KW"/>
</dbReference>